<proteinExistence type="predicted"/>
<dbReference type="EMBL" id="QQBG01000017">
    <property type="protein sequence ID" value="RDB31372.1"/>
    <property type="molecule type" value="Genomic_DNA"/>
</dbReference>
<reference evidence="2 3" key="1">
    <citation type="submission" date="2018-07" db="EMBL/GenBank/DDBJ databases">
        <title>Comparative genomics of the Candidatus Parilichlamydiaceae reveals evidence of convergent evolution and genome reduction in the phylum Chlamydiae.</title>
        <authorList>
            <person name="Taylor-Brown A."/>
            <person name="Polkinghorne A."/>
        </authorList>
    </citation>
    <scope>NUCLEOTIDE SEQUENCE [LARGE SCALE GENOMIC DNA]</scope>
    <source>
        <strain evidence="2 3">Hat2</strain>
    </source>
</reference>
<dbReference type="Proteomes" id="UP000253816">
    <property type="component" value="Unassembled WGS sequence"/>
</dbReference>
<keyword evidence="3" id="KW-1185">Reference proteome</keyword>
<feature type="transmembrane region" description="Helical" evidence="1">
    <location>
        <begin position="212"/>
        <end position="236"/>
    </location>
</feature>
<name>A0A369KCQ1_9BACT</name>
<protein>
    <submittedName>
        <fullName evidence="2">Uncharacterized protein</fullName>
    </submittedName>
</protein>
<dbReference type="AlphaFoldDB" id="A0A369KCQ1"/>
<evidence type="ECO:0000313" key="3">
    <source>
        <dbReference type="Proteomes" id="UP000253816"/>
    </source>
</evidence>
<sequence length="424" mass="48396">MISSVRFSSLRFPLSCLSRIEALFTVAGLRVAHLIEKWDGWGISAFLGSFSLVPTRFQILWRISGEVCVSTFGETNHPLEGQELAERAYASWVRYCSLGALLLLFVISCLNLSLSSLSVPAVVFLTLVSLAEFLFETLRTALMSSLIRNWANRLSEGFQNDQIPVFLKSCFRITPCSTWLAWLQSQAIFFIQLSCFVLAFYCSLMAHWKVDLAFTALGIFFWAFSFFITKICFFYCQSLNAFETAMAVFKRDTGCFLPSESILVPFLEQIDTERRILEDYWAWSKRKTDELLTRSKKLEEQYAQLKTNMYLAWNETSKGSTETEQVLWNLSVRRLTADMSSAVQELSQLTYNLNNIQLALRSSFYFCGEVCSSSLYIAKKAKALIEIEESIKAREFNFAEHVPRCGALFRRDSGFSPILAVTEV</sequence>
<gene>
    <name evidence="2" type="ORF">HAT2_00523</name>
</gene>
<accession>A0A369KCQ1</accession>
<feature type="transmembrane region" description="Helical" evidence="1">
    <location>
        <begin position="92"/>
        <end position="113"/>
    </location>
</feature>
<keyword evidence="1" id="KW-0472">Membrane</keyword>
<organism evidence="2 3">
    <name type="scientific">Candidatus Similichlamydia laticola</name>
    <dbReference type="NCBI Taxonomy" id="2170265"/>
    <lineage>
        <taxon>Bacteria</taxon>
        <taxon>Pseudomonadati</taxon>
        <taxon>Chlamydiota</taxon>
        <taxon>Chlamydiia</taxon>
        <taxon>Parachlamydiales</taxon>
        <taxon>Candidatus Parilichlamydiaceae</taxon>
        <taxon>Candidatus Similichlamydia</taxon>
    </lineage>
</organism>
<feature type="transmembrane region" description="Helical" evidence="1">
    <location>
        <begin position="119"/>
        <end position="138"/>
    </location>
</feature>
<keyword evidence="1" id="KW-0812">Transmembrane</keyword>
<keyword evidence="1" id="KW-1133">Transmembrane helix</keyword>
<feature type="transmembrane region" description="Helical" evidence="1">
    <location>
        <begin position="187"/>
        <end position="206"/>
    </location>
</feature>
<evidence type="ECO:0000256" key="1">
    <source>
        <dbReference type="SAM" id="Phobius"/>
    </source>
</evidence>
<comment type="caution">
    <text evidence="2">The sequence shown here is derived from an EMBL/GenBank/DDBJ whole genome shotgun (WGS) entry which is preliminary data.</text>
</comment>
<evidence type="ECO:0000313" key="2">
    <source>
        <dbReference type="EMBL" id="RDB31372.1"/>
    </source>
</evidence>
<dbReference type="RefSeq" id="WP_114544427.1">
    <property type="nucleotide sequence ID" value="NZ_QQBG01000017.1"/>
</dbReference>